<dbReference type="Gene3D" id="3.40.50.2000">
    <property type="entry name" value="Glycogen Phosphorylase B"/>
    <property type="match status" value="1"/>
</dbReference>
<keyword evidence="1" id="KW-0808">Transferase</keyword>
<reference evidence="1 2" key="1">
    <citation type="submission" date="2020-04" db="EMBL/GenBank/DDBJ databases">
        <title>Novosphingobium sp. TW-4 isolated from soil.</title>
        <authorList>
            <person name="Dahal R.H."/>
            <person name="Chaudhary D.K."/>
        </authorList>
    </citation>
    <scope>NUCLEOTIDE SEQUENCE [LARGE SCALE GENOMIC DNA]</scope>
    <source>
        <strain evidence="1 2">TW-4</strain>
    </source>
</reference>
<dbReference type="Proteomes" id="UP000583556">
    <property type="component" value="Unassembled WGS sequence"/>
</dbReference>
<proteinExistence type="predicted"/>
<gene>
    <name evidence="1" type="ORF">HHL27_17035</name>
</gene>
<comment type="caution">
    <text evidence="1">The sequence shown here is derived from an EMBL/GenBank/DDBJ whole genome shotgun (WGS) entry which is preliminary data.</text>
</comment>
<dbReference type="GO" id="GO:0016740">
    <property type="term" value="F:transferase activity"/>
    <property type="evidence" value="ECO:0007669"/>
    <property type="project" value="UniProtKB-KW"/>
</dbReference>
<sequence>MSERAVSPAVVIYDNYPGNDGHRGEYYALMARLIGSTRTSSLWRALWARQPVLDGAIEASVGSYILLCVVRAAMGRRTAGILFRPLPLLEGGLLRLRVKRMLLGLVKRLPGVATLTILPFELEPGFARFASGWIYDPQYWDLHYPDAVDADRPIGAFAQEIRAAAAKRRVVVAVGRQDEAKGFDMFSQLFAARADLRERWLFAFGGRVVDRLVAPCLDPFVAAGGQAKSEYISHDELLDLYAAADAVWCCYALDYDQASGVFGRAIQLGLPVIVRKGSLLERTCRAEGLAYVAYDGEVASFDGVAVPAPTDPVLAARRARQWGEESVTKLRGFLGLA</sequence>
<dbReference type="SUPFAM" id="SSF53756">
    <property type="entry name" value="UDP-Glycosyltransferase/glycogen phosphorylase"/>
    <property type="match status" value="1"/>
</dbReference>
<organism evidence="1 2">
    <name type="scientific">Novosphingobium olei</name>
    <dbReference type="NCBI Taxonomy" id="2728851"/>
    <lineage>
        <taxon>Bacteria</taxon>
        <taxon>Pseudomonadati</taxon>
        <taxon>Pseudomonadota</taxon>
        <taxon>Alphaproteobacteria</taxon>
        <taxon>Sphingomonadales</taxon>
        <taxon>Sphingomonadaceae</taxon>
        <taxon>Novosphingobium</taxon>
    </lineage>
</organism>
<accession>A0A7Y0BS30</accession>
<protein>
    <submittedName>
        <fullName evidence="1">Glycosyltransferase family 4 protein</fullName>
    </submittedName>
</protein>
<dbReference type="AlphaFoldDB" id="A0A7Y0BS30"/>
<evidence type="ECO:0000313" key="1">
    <source>
        <dbReference type="EMBL" id="NML95383.1"/>
    </source>
</evidence>
<dbReference type="EMBL" id="JABBGM010000009">
    <property type="protein sequence ID" value="NML95383.1"/>
    <property type="molecule type" value="Genomic_DNA"/>
</dbReference>
<name>A0A7Y0BS30_9SPHN</name>
<evidence type="ECO:0000313" key="2">
    <source>
        <dbReference type="Proteomes" id="UP000583556"/>
    </source>
</evidence>
<keyword evidence="2" id="KW-1185">Reference proteome</keyword>
<dbReference type="RefSeq" id="WP_169494588.1">
    <property type="nucleotide sequence ID" value="NZ_JABBGM010000009.1"/>
</dbReference>